<dbReference type="EC" id="2.7.13.3" evidence="2"/>
<keyword evidence="5" id="KW-0418">Kinase</keyword>
<dbReference type="SMART" id="SM00387">
    <property type="entry name" value="HATPase_c"/>
    <property type="match status" value="1"/>
</dbReference>
<name>A0A972J856_9RHOO</name>
<dbReference type="SMART" id="SM00388">
    <property type="entry name" value="HisKA"/>
    <property type="match status" value="1"/>
</dbReference>
<dbReference type="CDD" id="cd00075">
    <property type="entry name" value="HATPase"/>
    <property type="match status" value="1"/>
</dbReference>
<dbReference type="GO" id="GO:0000155">
    <property type="term" value="F:phosphorelay sensor kinase activity"/>
    <property type="evidence" value="ECO:0007669"/>
    <property type="project" value="InterPro"/>
</dbReference>
<dbReference type="Proteomes" id="UP000599523">
    <property type="component" value="Unassembled WGS sequence"/>
</dbReference>
<dbReference type="InterPro" id="IPR005467">
    <property type="entry name" value="His_kinase_dom"/>
</dbReference>
<organism evidence="10 11">
    <name type="scientific">Azoarcus taiwanensis</name>
    <dbReference type="NCBI Taxonomy" id="666964"/>
    <lineage>
        <taxon>Bacteria</taxon>
        <taxon>Pseudomonadati</taxon>
        <taxon>Pseudomonadota</taxon>
        <taxon>Betaproteobacteria</taxon>
        <taxon>Rhodocyclales</taxon>
        <taxon>Zoogloeaceae</taxon>
        <taxon>Azoarcus</taxon>
    </lineage>
</organism>
<feature type="region of interest" description="Disordered" evidence="7">
    <location>
        <begin position="1"/>
        <end position="23"/>
    </location>
</feature>
<evidence type="ECO:0000256" key="4">
    <source>
        <dbReference type="ARBA" id="ARBA00022679"/>
    </source>
</evidence>
<dbReference type="InterPro" id="IPR017181">
    <property type="entry name" value="Sig_transdc_His_kin_CHASE2"/>
</dbReference>
<comment type="caution">
    <text evidence="10">The sequence shown here is derived from an EMBL/GenBank/DDBJ whole genome shotgun (WGS) entry which is preliminary data.</text>
</comment>
<dbReference type="Pfam" id="PF02518">
    <property type="entry name" value="HATPase_c"/>
    <property type="match status" value="1"/>
</dbReference>
<dbReference type="Gene3D" id="3.30.565.10">
    <property type="entry name" value="Histidine kinase-like ATPase, C-terminal domain"/>
    <property type="match status" value="1"/>
</dbReference>
<feature type="transmembrane region" description="Helical" evidence="8">
    <location>
        <begin position="378"/>
        <end position="397"/>
    </location>
</feature>
<keyword evidence="6" id="KW-0902">Two-component regulatory system</keyword>
<dbReference type="Pfam" id="PF05226">
    <property type="entry name" value="CHASE2"/>
    <property type="match status" value="1"/>
</dbReference>
<accession>A0A972J856</accession>
<evidence type="ECO:0000256" key="2">
    <source>
        <dbReference type="ARBA" id="ARBA00012438"/>
    </source>
</evidence>
<sequence length="813" mass="87446">MGSRQTRSGHLLDSCPGDRSRRLRRSVDRRPECHCAGQVPVVDVVATPAGTVSPHPLAISRTLVEWLLVTLLCAGIAATATTQNWLWRIDGLIYDAALELRRDTPEPDVVVVAIDDRSLLEIGRWPWSRAVHAALLERLTEAGAAVVAFDIILHESVRDNPLADQVLAEAIAAHGAVVLPVTHVAYGARGDGEGLPAKPFAEAAAALGHIHIELDPDGIARSVYLWEGMNRAHHPQFALAALKLHSPHVAQGFEPPGESMAPGWRRADWLRIPFIGPPGTYRHVSYVDILRGDVDPAELSGAMIFVGATAVGMGDMVPTPTSGHARLMPGVEIHATLFQALRHGDRIAMLERNTLSALAVIIIVLLSLILLRSSPRVALLATFAFMLVVLTGAIALLALGSLWLPPAGAMLAGILVYPLWSWRRLESAQNYLDAELRALQEVGTHFAPVLPQQSPEQVPDRFRARISVVREAAQRQRALQRFVADTLDRLPVGAVVIDTRGQLRLCNPRARALLGVDEDWAIRATLAAMPWPEGALADSLSSETVQIEVVLGPGRVVLVSAANLMDEDGLPMGTVVGVDDLAELRRAQRSRDQTLHFLSHDLRAPMAAILTLAEIERTGTPAGGENSFVARVERQARTALELADNLIRLAKAENSDPARFEPVQLDILLLDATDEVWSLASAAGIELVTGLESAAESDEAQVNGDADLLRRALINLLTNAIKHTAAGGRVSVSYERDGSDWLIHVEDNGSGIEADMRERLFQPFATGAGKGRLGGVGLGLLMVRTVAEGHGGSVSLVSEPEKGSVFTLRLPAA</sequence>
<keyword evidence="3" id="KW-0597">Phosphoprotein</keyword>
<proteinExistence type="predicted"/>
<dbReference type="SUPFAM" id="SSF47384">
    <property type="entry name" value="Homodimeric domain of signal transducing histidine kinase"/>
    <property type="match status" value="1"/>
</dbReference>
<gene>
    <name evidence="10" type="ORF">GPA21_06790</name>
</gene>
<dbReference type="CDD" id="cd00082">
    <property type="entry name" value="HisKA"/>
    <property type="match status" value="1"/>
</dbReference>
<dbReference type="InterPro" id="IPR050736">
    <property type="entry name" value="Sensor_HK_Regulatory"/>
</dbReference>
<evidence type="ECO:0000313" key="10">
    <source>
        <dbReference type="EMBL" id="NMG02676.1"/>
    </source>
</evidence>
<dbReference type="SMART" id="SM01080">
    <property type="entry name" value="CHASE2"/>
    <property type="match status" value="1"/>
</dbReference>
<comment type="catalytic activity">
    <reaction evidence="1">
        <text>ATP + protein L-histidine = ADP + protein N-phospho-L-histidine.</text>
        <dbReference type="EC" id="2.7.13.3"/>
    </reaction>
</comment>
<dbReference type="InterPro" id="IPR007890">
    <property type="entry name" value="CHASE2"/>
</dbReference>
<evidence type="ECO:0000256" key="7">
    <source>
        <dbReference type="SAM" id="MobiDB-lite"/>
    </source>
</evidence>
<keyword evidence="8" id="KW-0472">Membrane</keyword>
<dbReference type="InterPro" id="IPR035965">
    <property type="entry name" value="PAS-like_dom_sf"/>
</dbReference>
<evidence type="ECO:0000256" key="5">
    <source>
        <dbReference type="ARBA" id="ARBA00022777"/>
    </source>
</evidence>
<dbReference type="PRINTS" id="PR00344">
    <property type="entry name" value="BCTRLSENSOR"/>
</dbReference>
<keyword evidence="8" id="KW-0812">Transmembrane</keyword>
<dbReference type="InterPro" id="IPR036890">
    <property type="entry name" value="HATPase_C_sf"/>
</dbReference>
<dbReference type="InterPro" id="IPR003661">
    <property type="entry name" value="HisK_dim/P_dom"/>
</dbReference>
<keyword evidence="11" id="KW-1185">Reference proteome</keyword>
<dbReference type="SUPFAM" id="SSF55785">
    <property type="entry name" value="PYP-like sensor domain (PAS domain)"/>
    <property type="match status" value="1"/>
</dbReference>
<dbReference type="AlphaFoldDB" id="A0A972J856"/>
<dbReference type="SUPFAM" id="SSF55874">
    <property type="entry name" value="ATPase domain of HSP90 chaperone/DNA topoisomerase II/histidine kinase"/>
    <property type="match status" value="1"/>
</dbReference>
<evidence type="ECO:0000256" key="1">
    <source>
        <dbReference type="ARBA" id="ARBA00000085"/>
    </source>
</evidence>
<keyword evidence="8" id="KW-1133">Transmembrane helix</keyword>
<dbReference type="PANTHER" id="PTHR43711">
    <property type="entry name" value="TWO-COMPONENT HISTIDINE KINASE"/>
    <property type="match status" value="1"/>
</dbReference>
<keyword evidence="4" id="KW-0808">Transferase</keyword>
<evidence type="ECO:0000313" key="11">
    <source>
        <dbReference type="Proteomes" id="UP000599523"/>
    </source>
</evidence>
<reference evidence="10" key="1">
    <citation type="submission" date="2019-12" db="EMBL/GenBank/DDBJ databases">
        <title>Comparative genomics gives insights into the taxonomy of the Azoarcus-Aromatoleum group and reveals separate origins of nif in the plant-associated Azoarcus and non-plant-associated Aromatoleum sub-groups.</title>
        <authorList>
            <person name="Lafos M."/>
            <person name="Maluk M."/>
            <person name="Batista M."/>
            <person name="Junghare M."/>
            <person name="Carmona M."/>
            <person name="Faoro H."/>
            <person name="Cruz L.M."/>
            <person name="Battistoni F."/>
            <person name="De Souza E."/>
            <person name="Pedrosa F."/>
            <person name="Chen W.-M."/>
            <person name="Poole P.S."/>
            <person name="Dixon R.A."/>
            <person name="James E.K."/>
        </authorList>
    </citation>
    <scope>NUCLEOTIDE SEQUENCE</scope>
    <source>
        <strain evidence="10">NSC3</strain>
    </source>
</reference>
<dbReference type="PIRSF" id="PIRSF037347">
    <property type="entry name" value="STHK_CHASE2_PAS_prd"/>
    <property type="match status" value="1"/>
</dbReference>
<protein>
    <recommendedName>
        <fullName evidence="2">histidine kinase</fullName>
        <ecNumber evidence="2">2.7.13.3</ecNumber>
    </recommendedName>
</protein>
<dbReference type="InterPro" id="IPR003594">
    <property type="entry name" value="HATPase_dom"/>
</dbReference>
<feature type="domain" description="Histidine kinase" evidence="9">
    <location>
        <begin position="597"/>
        <end position="813"/>
    </location>
</feature>
<evidence type="ECO:0000256" key="6">
    <source>
        <dbReference type="ARBA" id="ARBA00023012"/>
    </source>
</evidence>
<dbReference type="Gene3D" id="3.30.450.20">
    <property type="entry name" value="PAS domain"/>
    <property type="match status" value="1"/>
</dbReference>
<dbReference type="PANTHER" id="PTHR43711:SF1">
    <property type="entry name" value="HISTIDINE KINASE 1"/>
    <property type="match status" value="1"/>
</dbReference>
<dbReference type="InterPro" id="IPR036097">
    <property type="entry name" value="HisK_dim/P_sf"/>
</dbReference>
<dbReference type="InterPro" id="IPR004358">
    <property type="entry name" value="Sig_transdc_His_kin-like_C"/>
</dbReference>
<dbReference type="EMBL" id="WTVM01000029">
    <property type="protein sequence ID" value="NMG02676.1"/>
    <property type="molecule type" value="Genomic_DNA"/>
</dbReference>
<evidence type="ECO:0000256" key="3">
    <source>
        <dbReference type="ARBA" id="ARBA00022553"/>
    </source>
</evidence>
<feature type="transmembrane region" description="Helical" evidence="8">
    <location>
        <begin position="354"/>
        <end position="371"/>
    </location>
</feature>
<dbReference type="PROSITE" id="PS50109">
    <property type="entry name" value="HIS_KIN"/>
    <property type="match status" value="1"/>
</dbReference>
<dbReference type="Pfam" id="PF00512">
    <property type="entry name" value="HisKA"/>
    <property type="match status" value="1"/>
</dbReference>
<evidence type="ECO:0000256" key="8">
    <source>
        <dbReference type="SAM" id="Phobius"/>
    </source>
</evidence>
<evidence type="ECO:0000259" key="9">
    <source>
        <dbReference type="PROSITE" id="PS50109"/>
    </source>
</evidence>
<dbReference type="Gene3D" id="1.10.287.130">
    <property type="match status" value="1"/>
</dbReference>